<organism evidence="1 2">
    <name type="scientific">Caldisalinibacter kiritimatiensis</name>
    <dbReference type="NCBI Taxonomy" id="1304284"/>
    <lineage>
        <taxon>Bacteria</taxon>
        <taxon>Bacillati</taxon>
        <taxon>Bacillota</taxon>
        <taxon>Tissierellia</taxon>
        <taxon>Tissierellales</taxon>
        <taxon>Thermohalobacteraceae</taxon>
        <taxon>Caldisalinibacter</taxon>
    </lineage>
</organism>
<name>R1CB29_9FIRM</name>
<dbReference type="EMBL" id="ARZA01000269">
    <property type="protein sequence ID" value="EOC99499.1"/>
    <property type="molecule type" value="Genomic_DNA"/>
</dbReference>
<dbReference type="eggNOG" id="COG3391">
    <property type="taxonomic scope" value="Bacteria"/>
</dbReference>
<dbReference type="InterPro" id="IPR011045">
    <property type="entry name" value="N2O_reductase_N"/>
</dbReference>
<protein>
    <submittedName>
        <fullName evidence="1">Surface antigen</fullName>
    </submittedName>
</protein>
<gene>
    <name evidence="1" type="ORF">L21TH_2504</name>
</gene>
<dbReference type="PANTHER" id="PTHR47197">
    <property type="entry name" value="PROTEIN NIRF"/>
    <property type="match status" value="1"/>
</dbReference>
<sequence>MCTCKGRLIVANMGDDSLSILDIKSLSVIDTISLGPMARNFKNKNLYINGTRIGPHCIVSDECNIVYSVNSYHNSLFKVNIENKEIEDIVYVGTCPSHVEINEDLIFVTNSDSNSVSIIDKNKFNLVANIPVSDKPHDIKLDKEDNKLYITNNEGDSLHVILLDDFQEKEIRLSSNPLHIIIKQHKLYILSSRINGISKSSITILNKESYKLINKLNIEGIVVDMIVMTNGKVLYATNAEDGYLYKININDNRVIGKYFLGGMPNVMLWDGRDLIYITNAYNNYLTVFDITKEEIVKNIKVGIEPAGMLIV</sequence>
<dbReference type="STRING" id="1304284.L21TH_2504"/>
<evidence type="ECO:0000313" key="2">
    <source>
        <dbReference type="Proteomes" id="UP000013378"/>
    </source>
</evidence>
<accession>R1CB29</accession>
<dbReference type="SUPFAM" id="SSF50974">
    <property type="entry name" value="Nitrous oxide reductase, N-terminal domain"/>
    <property type="match status" value="1"/>
</dbReference>
<dbReference type="Proteomes" id="UP000013378">
    <property type="component" value="Unassembled WGS sequence"/>
</dbReference>
<evidence type="ECO:0000313" key="1">
    <source>
        <dbReference type="EMBL" id="EOC99499.1"/>
    </source>
</evidence>
<dbReference type="OrthoDB" id="1706639at2"/>
<dbReference type="RefSeq" id="WP_006317065.1">
    <property type="nucleotide sequence ID" value="NZ_ARZA01000269.1"/>
</dbReference>
<comment type="caution">
    <text evidence="1">The sequence shown here is derived from an EMBL/GenBank/DDBJ whole genome shotgun (WGS) entry which is preliminary data.</text>
</comment>
<dbReference type="AlphaFoldDB" id="R1CB29"/>
<proteinExistence type="predicted"/>
<reference evidence="1 2" key="1">
    <citation type="journal article" date="2015" name="Geomicrobiol. J.">
        <title>Caldisalinibacter kiritimatiensis gen. nov., sp. nov., a moderately thermohalophilic thiosulfate-reducing bacterium from a hypersaline microbial mat.</title>
        <authorList>
            <person name="Ben Hania W."/>
            <person name="Joseph M."/>
            <person name="Fiebig A."/>
            <person name="Bunk B."/>
            <person name="Klenk H.-P."/>
            <person name="Fardeau M.-L."/>
            <person name="Spring S."/>
        </authorList>
    </citation>
    <scope>NUCLEOTIDE SEQUENCE [LARGE SCALE GENOMIC DNA]</scope>
    <source>
        <strain evidence="1 2">L21-TH-D2</strain>
    </source>
</reference>
<dbReference type="InterPro" id="IPR011964">
    <property type="entry name" value="YVTN_b-propeller_repeat"/>
</dbReference>
<dbReference type="Gene3D" id="2.130.10.10">
    <property type="entry name" value="YVTN repeat-like/Quinoprotein amine dehydrogenase"/>
    <property type="match status" value="2"/>
</dbReference>
<dbReference type="NCBIfam" id="TIGR02276">
    <property type="entry name" value="beta_rpt_yvtn"/>
    <property type="match status" value="1"/>
</dbReference>
<dbReference type="InterPro" id="IPR051200">
    <property type="entry name" value="Host-pathogen_enzymatic-act"/>
</dbReference>
<dbReference type="PANTHER" id="PTHR47197:SF3">
    <property type="entry name" value="DIHYDRO-HEME D1 DEHYDROGENASE"/>
    <property type="match status" value="1"/>
</dbReference>
<keyword evidence="2" id="KW-1185">Reference proteome</keyword>
<dbReference type="InterPro" id="IPR015943">
    <property type="entry name" value="WD40/YVTN_repeat-like_dom_sf"/>
</dbReference>